<accession>A0A485BVL0</accession>
<dbReference type="AlphaFoldDB" id="A0A485BVL0"/>
<protein>
    <submittedName>
        <fullName evidence="1">Hemin-binding periplasmic protein hmuT</fullName>
    </submittedName>
</protein>
<proteinExistence type="predicted"/>
<dbReference type="Proteomes" id="UP000345637">
    <property type="component" value="Unassembled WGS sequence"/>
</dbReference>
<organism evidence="1 2">
    <name type="scientific">Raoultella planticola</name>
    <name type="common">Klebsiella planticola</name>
    <dbReference type="NCBI Taxonomy" id="575"/>
    <lineage>
        <taxon>Bacteria</taxon>
        <taxon>Pseudomonadati</taxon>
        <taxon>Pseudomonadota</taxon>
        <taxon>Gammaproteobacteria</taxon>
        <taxon>Enterobacterales</taxon>
        <taxon>Enterobacteriaceae</taxon>
        <taxon>Klebsiella/Raoultella group</taxon>
        <taxon>Raoultella</taxon>
    </lineage>
</organism>
<reference evidence="1 2" key="1">
    <citation type="submission" date="2019-03" db="EMBL/GenBank/DDBJ databases">
        <authorList>
            <consortium name="Pathogen Informatics"/>
        </authorList>
    </citation>
    <scope>NUCLEOTIDE SEQUENCE [LARGE SCALE GENOMIC DNA]</scope>
    <source>
        <strain evidence="1 2">NCTC12998</strain>
    </source>
</reference>
<evidence type="ECO:0000313" key="1">
    <source>
        <dbReference type="EMBL" id="VFS76493.1"/>
    </source>
</evidence>
<dbReference type="EMBL" id="CAADJE010000025">
    <property type="protein sequence ID" value="VFS76493.1"/>
    <property type="molecule type" value="Genomic_DNA"/>
</dbReference>
<dbReference type="Gene3D" id="3.40.50.1980">
    <property type="entry name" value="Nitrogenase molybdenum iron protein domain"/>
    <property type="match status" value="1"/>
</dbReference>
<gene>
    <name evidence="1" type="primary">hmuT_1</name>
    <name evidence="1" type="ORF">NCTC12998_04843</name>
</gene>
<name>A0A485BVL0_RAOPL</name>
<dbReference type="SUPFAM" id="SSF53807">
    <property type="entry name" value="Helical backbone' metal receptor"/>
    <property type="match status" value="1"/>
</dbReference>
<evidence type="ECO:0000313" key="2">
    <source>
        <dbReference type="Proteomes" id="UP000345637"/>
    </source>
</evidence>
<sequence>MTPLRHTVAAQIAQIPTQPVGKRVLFILSHGGMNTMVAGQKTAADGAIQAAGLQNAMQGFDHYRSMSQEGVIASLPDLVVISADGLKVWAVKPAYGNCRGWRKRLPVAINRCW</sequence>